<evidence type="ECO:0000259" key="2">
    <source>
        <dbReference type="Pfam" id="PF13966"/>
    </source>
</evidence>
<dbReference type="InterPro" id="IPR036397">
    <property type="entry name" value="RNaseH_sf"/>
</dbReference>
<dbReference type="Proteomes" id="UP001472677">
    <property type="component" value="Unassembled WGS sequence"/>
</dbReference>
<organism evidence="3 4">
    <name type="scientific">Hibiscus sabdariffa</name>
    <name type="common">roselle</name>
    <dbReference type="NCBI Taxonomy" id="183260"/>
    <lineage>
        <taxon>Eukaryota</taxon>
        <taxon>Viridiplantae</taxon>
        <taxon>Streptophyta</taxon>
        <taxon>Embryophyta</taxon>
        <taxon>Tracheophyta</taxon>
        <taxon>Spermatophyta</taxon>
        <taxon>Magnoliopsida</taxon>
        <taxon>eudicotyledons</taxon>
        <taxon>Gunneridae</taxon>
        <taxon>Pentapetalae</taxon>
        <taxon>rosids</taxon>
        <taxon>malvids</taxon>
        <taxon>Malvales</taxon>
        <taxon>Malvaceae</taxon>
        <taxon>Malvoideae</taxon>
        <taxon>Hibiscus</taxon>
    </lineage>
</organism>
<dbReference type="EMBL" id="JBBPBM010000012">
    <property type="protein sequence ID" value="KAK8562688.1"/>
    <property type="molecule type" value="Genomic_DNA"/>
</dbReference>
<dbReference type="Gene3D" id="3.30.420.10">
    <property type="entry name" value="Ribonuclease H-like superfamily/Ribonuclease H"/>
    <property type="match status" value="1"/>
</dbReference>
<protein>
    <recommendedName>
        <fullName evidence="5">RNase H type-1 domain-containing protein</fullName>
    </recommendedName>
</protein>
<gene>
    <name evidence="3" type="ORF">V6N12_010759</name>
</gene>
<dbReference type="SUPFAM" id="SSF53098">
    <property type="entry name" value="Ribonuclease H-like"/>
    <property type="match status" value="1"/>
</dbReference>
<evidence type="ECO:0000313" key="3">
    <source>
        <dbReference type="EMBL" id="KAK8562688.1"/>
    </source>
</evidence>
<dbReference type="InterPro" id="IPR053151">
    <property type="entry name" value="RNase_H-like"/>
</dbReference>
<accession>A0ABR2EL34</accession>
<dbReference type="InterPro" id="IPR012337">
    <property type="entry name" value="RNaseH-like_sf"/>
</dbReference>
<dbReference type="InterPro" id="IPR026960">
    <property type="entry name" value="RVT-Znf"/>
</dbReference>
<evidence type="ECO:0000313" key="4">
    <source>
        <dbReference type="Proteomes" id="UP001472677"/>
    </source>
</evidence>
<evidence type="ECO:0000259" key="1">
    <source>
        <dbReference type="Pfam" id="PF13456"/>
    </source>
</evidence>
<dbReference type="PANTHER" id="PTHR47723">
    <property type="entry name" value="OS05G0353850 PROTEIN"/>
    <property type="match status" value="1"/>
</dbReference>
<reference evidence="3 4" key="1">
    <citation type="journal article" date="2024" name="G3 (Bethesda)">
        <title>Genome assembly of Hibiscus sabdariffa L. provides insights into metabolisms of medicinal natural products.</title>
        <authorList>
            <person name="Kim T."/>
        </authorList>
    </citation>
    <scope>NUCLEOTIDE SEQUENCE [LARGE SCALE GENOMIC DNA]</scope>
    <source>
        <strain evidence="3">TK-2024</strain>
        <tissue evidence="3">Old leaves</tissue>
    </source>
</reference>
<proteinExistence type="predicted"/>
<feature type="domain" description="Reverse transcriptase zinc-binding" evidence="2">
    <location>
        <begin position="54"/>
        <end position="140"/>
    </location>
</feature>
<dbReference type="Pfam" id="PF13456">
    <property type="entry name" value="RVT_3"/>
    <property type="match status" value="1"/>
</dbReference>
<dbReference type="Pfam" id="PF13966">
    <property type="entry name" value="zf-RVT"/>
    <property type="match status" value="1"/>
</dbReference>
<dbReference type="InterPro" id="IPR044730">
    <property type="entry name" value="RNase_H-like_dom_plant"/>
</dbReference>
<feature type="domain" description="RNase H type-1" evidence="1">
    <location>
        <begin position="249"/>
        <end position="367"/>
    </location>
</feature>
<comment type="caution">
    <text evidence="3">The sequence shown here is derived from an EMBL/GenBank/DDBJ whole genome shotgun (WGS) entry which is preliminary data.</text>
</comment>
<name>A0ABR2EL34_9ROSI</name>
<dbReference type="InterPro" id="IPR002156">
    <property type="entry name" value="RNaseH_domain"/>
</dbReference>
<dbReference type="PANTHER" id="PTHR47723:SF13">
    <property type="entry name" value="PUTATIVE-RELATED"/>
    <property type="match status" value="1"/>
</dbReference>
<evidence type="ECO:0008006" key="5">
    <source>
        <dbReference type="Google" id="ProtNLM"/>
    </source>
</evidence>
<keyword evidence="4" id="KW-1185">Reference proteome</keyword>
<dbReference type="CDD" id="cd06222">
    <property type="entry name" value="RNase_H_like"/>
    <property type="match status" value="1"/>
</dbReference>
<sequence length="395" mass="45009">MVADMVQESGEWDWFRLHQLLPQECMDRIAAIHPPCSTLGEDIPQWRWEPNSQFSTRSAYSFLAHADVGRVNKVWKKVWQLRVPQWVRVFIWLSLHERLLTNAEQVLRHCAELDVSEICHGGCEDIDHVLRSCSAAKGVWEWVIPLGNRFEFFDLPFIDWLQRNLFATASASSDTDWSARFAIICWLLWKRRCALIFTLAVGVVDDILDRSNRVVAECRRAFDNRTISLPVSVPESRWRTPKTAWVKVNVDAAVSTLDSSAGVGVVCRDCNGRWMSGVARAVGRCTALVAELWAIHDGLLHAWSTGYRFIEMESDCLEAVKVVMSEFTNMQESALVWSIKKWLQRDWQVEVHHVGHGCNRAADRMAASGRGLLLMATTFPEAPDGVQEIVVDEMN</sequence>